<dbReference type="Proteomes" id="UP001054945">
    <property type="component" value="Unassembled WGS sequence"/>
</dbReference>
<accession>A0AAV4ME00</accession>
<evidence type="ECO:0000313" key="2">
    <source>
        <dbReference type="Proteomes" id="UP001054945"/>
    </source>
</evidence>
<protein>
    <submittedName>
        <fullName evidence="1">Uncharacterized protein</fullName>
    </submittedName>
</protein>
<reference evidence="1 2" key="1">
    <citation type="submission" date="2021-06" db="EMBL/GenBank/DDBJ databases">
        <title>Caerostris extrusa draft genome.</title>
        <authorList>
            <person name="Kono N."/>
            <person name="Arakawa K."/>
        </authorList>
    </citation>
    <scope>NUCLEOTIDE SEQUENCE [LARGE SCALE GENOMIC DNA]</scope>
</reference>
<keyword evidence="2" id="KW-1185">Reference proteome</keyword>
<evidence type="ECO:0000313" key="1">
    <source>
        <dbReference type="EMBL" id="GIX70657.1"/>
    </source>
</evidence>
<gene>
    <name evidence="1" type="ORF">CEXT_245511</name>
</gene>
<organism evidence="1 2">
    <name type="scientific">Caerostris extrusa</name>
    <name type="common">Bark spider</name>
    <name type="synonym">Caerostris bankana</name>
    <dbReference type="NCBI Taxonomy" id="172846"/>
    <lineage>
        <taxon>Eukaryota</taxon>
        <taxon>Metazoa</taxon>
        <taxon>Ecdysozoa</taxon>
        <taxon>Arthropoda</taxon>
        <taxon>Chelicerata</taxon>
        <taxon>Arachnida</taxon>
        <taxon>Araneae</taxon>
        <taxon>Araneomorphae</taxon>
        <taxon>Entelegynae</taxon>
        <taxon>Araneoidea</taxon>
        <taxon>Araneidae</taxon>
        <taxon>Caerostris</taxon>
    </lineage>
</organism>
<sequence length="99" mass="11405">MITLPYSAPKLHHQSTAQLGRAASMNKERIKTSQADQRLIEIAFQVTQCWHSYSSLHLKRPGKPFTMKQSAEVQQGLNEFVRVCISRGTEKFRCLFRLI</sequence>
<dbReference type="EMBL" id="BPLR01002159">
    <property type="protein sequence ID" value="GIX70657.1"/>
    <property type="molecule type" value="Genomic_DNA"/>
</dbReference>
<comment type="caution">
    <text evidence="1">The sequence shown here is derived from an EMBL/GenBank/DDBJ whole genome shotgun (WGS) entry which is preliminary data.</text>
</comment>
<dbReference type="AlphaFoldDB" id="A0AAV4ME00"/>
<name>A0AAV4ME00_CAEEX</name>
<proteinExistence type="predicted"/>